<dbReference type="PROSITE" id="PS51257">
    <property type="entry name" value="PROKAR_LIPOPROTEIN"/>
    <property type="match status" value="1"/>
</dbReference>
<dbReference type="PROSITE" id="PS00639">
    <property type="entry name" value="THIOL_PROTEASE_HIS"/>
    <property type="match status" value="1"/>
</dbReference>
<dbReference type="PROSITE" id="PS00139">
    <property type="entry name" value="THIOL_PROTEASE_CYS"/>
    <property type="match status" value="1"/>
</dbReference>
<dbReference type="PRINTS" id="PR00705">
    <property type="entry name" value="PAPAIN"/>
</dbReference>
<gene>
    <name evidence="10" type="ORF">B4U80_00033</name>
</gene>
<keyword evidence="4" id="KW-0788">Thiol protease</keyword>
<evidence type="ECO:0000256" key="5">
    <source>
        <dbReference type="ARBA" id="ARBA00023145"/>
    </source>
</evidence>
<protein>
    <submittedName>
        <fullName evidence="10">Cathepsin L3-like protein</fullName>
    </submittedName>
</protein>
<keyword evidence="5" id="KW-0865">Zymogen</keyword>
<dbReference type="InterPro" id="IPR000169">
    <property type="entry name" value="Pept_cys_AS"/>
</dbReference>
<dbReference type="GO" id="GO:0006508">
    <property type="term" value="P:proteolysis"/>
    <property type="evidence" value="ECO:0007669"/>
    <property type="project" value="UniProtKB-KW"/>
</dbReference>
<evidence type="ECO:0000256" key="7">
    <source>
        <dbReference type="SAM" id="SignalP"/>
    </source>
</evidence>
<dbReference type="InterPro" id="IPR013128">
    <property type="entry name" value="Peptidase_C1A"/>
</dbReference>
<dbReference type="OrthoDB" id="10253408at2759"/>
<comment type="similarity">
    <text evidence="1">Belongs to the peptidase C1 family.</text>
</comment>
<dbReference type="CDD" id="cd02248">
    <property type="entry name" value="Peptidase_C1A"/>
    <property type="match status" value="1"/>
</dbReference>
<dbReference type="SMART" id="SM00645">
    <property type="entry name" value="Pept_C1"/>
    <property type="match status" value="1"/>
</dbReference>
<dbReference type="InterPro" id="IPR000668">
    <property type="entry name" value="Peptidase_C1A_C"/>
</dbReference>
<keyword evidence="2" id="KW-0645">Protease</keyword>
<dbReference type="InterPro" id="IPR038765">
    <property type="entry name" value="Papain-like_cys_pep_sf"/>
</dbReference>
<feature type="chain" id="PRO_5019295391" evidence="7">
    <location>
        <begin position="22"/>
        <end position="333"/>
    </location>
</feature>
<sequence>MTNMKFLCIAVALIACSLSSALELSEHDFNRHWQLFKLKFNKNYANEDEAIRKIIFYNNLKRIINHNIEADLGMHSFRRGVNKFADLTAQEFSTLYKGYSRKTMPSVYMYTNSSKKLPTEVDWRKKGIVTPVKDQGQCGSCWAFSTVASLEGQHALKSGKLVSLSEQQLVDCSSKYGNQGCNGGLMDYAFQYIKDNGGIDTEESYPYEAQDGKCRFKKSTIGATVSGFVDIEKGSEAALQDAAANIGPVSVAVDASDFQDYQSGVLDSKDCTPDNLDHGVTVVGYGVDEESGKDYWLVKNSWNEDWGENGYIRMSRNKNNQCGIASAASYPLV</sequence>
<dbReference type="PANTHER" id="PTHR12411">
    <property type="entry name" value="CYSTEINE PROTEASE FAMILY C1-RELATED"/>
    <property type="match status" value="1"/>
</dbReference>
<dbReference type="InterPro" id="IPR025661">
    <property type="entry name" value="Pept_asp_AS"/>
</dbReference>
<organism evidence="10 11">
    <name type="scientific">Leptotrombidium deliense</name>
    <dbReference type="NCBI Taxonomy" id="299467"/>
    <lineage>
        <taxon>Eukaryota</taxon>
        <taxon>Metazoa</taxon>
        <taxon>Ecdysozoa</taxon>
        <taxon>Arthropoda</taxon>
        <taxon>Chelicerata</taxon>
        <taxon>Arachnida</taxon>
        <taxon>Acari</taxon>
        <taxon>Acariformes</taxon>
        <taxon>Trombidiformes</taxon>
        <taxon>Prostigmata</taxon>
        <taxon>Anystina</taxon>
        <taxon>Parasitengona</taxon>
        <taxon>Trombiculoidea</taxon>
        <taxon>Trombiculidae</taxon>
        <taxon>Leptotrombidium</taxon>
    </lineage>
</organism>
<dbReference type="FunFam" id="3.90.70.10:FF:000006">
    <property type="entry name" value="Cathepsin S"/>
    <property type="match status" value="1"/>
</dbReference>
<evidence type="ECO:0000259" key="8">
    <source>
        <dbReference type="SMART" id="SM00645"/>
    </source>
</evidence>
<keyword evidence="6" id="KW-1015">Disulfide bond</keyword>
<dbReference type="EMBL" id="NCKV01001598">
    <property type="protein sequence ID" value="RWS28089.1"/>
    <property type="molecule type" value="Genomic_DNA"/>
</dbReference>
<evidence type="ECO:0000256" key="6">
    <source>
        <dbReference type="ARBA" id="ARBA00023157"/>
    </source>
</evidence>
<dbReference type="SMART" id="SM00848">
    <property type="entry name" value="Inhibitor_I29"/>
    <property type="match status" value="1"/>
</dbReference>
<dbReference type="Pfam" id="PF08246">
    <property type="entry name" value="Inhibitor_I29"/>
    <property type="match status" value="1"/>
</dbReference>
<evidence type="ECO:0000256" key="2">
    <source>
        <dbReference type="ARBA" id="ARBA00022670"/>
    </source>
</evidence>
<dbReference type="Gene3D" id="3.90.70.10">
    <property type="entry name" value="Cysteine proteinases"/>
    <property type="match status" value="1"/>
</dbReference>
<dbReference type="Pfam" id="PF00112">
    <property type="entry name" value="Peptidase_C1"/>
    <property type="match status" value="1"/>
</dbReference>
<dbReference type="InterPro" id="IPR039417">
    <property type="entry name" value="Peptidase_C1A_papain-like"/>
</dbReference>
<dbReference type="GO" id="GO:0008234">
    <property type="term" value="F:cysteine-type peptidase activity"/>
    <property type="evidence" value="ECO:0007669"/>
    <property type="project" value="UniProtKB-KW"/>
</dbReference>
<reference evidence="10 11" key="1">
    <citation type="journal article" date="2018" name="Gigascience">
        <title>Genomes of trombidid mites reveal novel predicted allergens and laterally-transferred genes associated with secondary metabolism.</title>
        <authorList>
            <person name="Dong X."/>
            <person name="Chaisiri K."/>
            <person name="Xia D."/>
            <person name="Armstrong S.D."/>
            <person name="Fang Y."/>
            <person name="Donnelly M.J."/>
            <person name="Kadowaki T."/>
            <person name="McGarry J.W."/>
            <person name="Darby A.C."/>
            <person name="Makepeace B.L."/>
        </authorList>
    </citation>
    <scope>NUCLEOTIDE SEQUENCE [LARGE SCALE GENOMIC DNA]</scope>
    <source>
        <strain evidence="10">UoL-UT</strain>
    </source>
</reference>
<dbReference type="VEuPathDB" id="VectorBase:LDEU003951"/>
<accession>A0A443SKM9</accession>
<keyword evidence="7" id="KW-0732">Signal</keyword>
<keyword evidence="3" id="KW-0378">Hydrolase</keyword>
<dbReference type="InterPro" id="IPR013201">
    <property type="entry name" value="Prot_inhib_I29"/>
</dbReference>
<comment type="caution">
    <text evidence="10">The sequence shown here is derived from an EMBL/GenBank/DDBJ whole genome shotgun (WGS) entry which is preliminary data.</text>
</comment>
<dbReference type="InterPro" id="IPR025660">
    <property type="entry name" value="Pept_his_AS"/>
</dbReference>
<dbReference type="PROSITE" id="PS00640">
    <property type="entry name" value="THIOL_PROTEASE_ASN"/>
    <property type="match status" value="1"/>
</dbReference>
<proteinExistence type="inferred from homology"/>
<evidence type="ECO:0000259" key="9">
    <source>
        <dbReference type="SMART" id="SM00848"/>
    </source>
</evidence>
<feature type="domain" description="Cathepsin propeptide inhibitor" evidence="9">
    <location>
        <begin position="33"/>
        <end position="92"/>
    </location>
</feature>
<evidence type="ECO:0000256" key="1">
    <source>
        <dbReference type="ARBA" id="ARBA00008455"/>
    </source>
</evidence>
<evidence type="ECO:0000256" key="4">
    <source>
        <dbReference type="ARBA" id="ARBA00022807"/>
    </source>
</evidence>
<dbReference type="Proteomes" id="UP000288716">
    <property type="component" value="Unassembled WGS sequence"/>
</dbReference>
<dbReference type="AlphaFoldDB" id="A0A443SKM9"/>
<evidence type="ECO:0000313" key="10">
    <source>
        <dbReference type="EMBL" id="RWS28089.1"/>
    </source>
</evidence>
<name>A0A443SKM9_9ACAR</name>
<dbReference type="STRING" id="299467.A0A443SKM9"/>
<feature type="signal peptide" evidence="7">
    <location>
        <begin position="1"/>
        <end position="21"/>
    </location>
</feature>
<feature type="domain" description="Peptidase C1A papain C-terminal" evidence="8">
    <location>
        <begin position="117"/>
        <end position="332"/>
    </location>
</feature>
<keyword evidence="11" id="KW-1185">Reference proteome</keyword>
<evidence type="ECO:0000256" key="3">
    <source>
        <dbReference type="ARBA" id="ARBA00022801"/>
    </source>
</evidence>
<dbReference type="SUPFAM" id="SSF54001">
    <property type="entry name" value="Cysteine proteinases"/>
    <property type="match status" value="1"/>
</dbReference>
<evidence type="ECO:0000313" key="11">
    <source>
        <dbReference type="Proteomes" id="UP000288716"/>
    </source>
</evidence>